<organism evidence="1 2">
    <name type="scientific">Hymenobacter cellulosilyticus</name>
    <dbReference type="NCBI Taxonomy" id="2932248"/>
    <lineage>
        <taxon>Bacteria</taxon>
        <taxon>Pseudomonadati</taxon>
        <taxon>Bacteroidota</taxon>
        <taxon>Cytophagia</taxon>
        <taxon>Cytophagales</taxon>
        <taxon>Hymenobacteraceae</taxon>
        <taxon>Hymenobacter</taxon>
    </lineage>
</organism>
<gene>
    <name evidence="1" type="ORF">MUN79_28605</name>
</gene>
<dbReference type="AlphaFoldDB" id="A0A8T9QCI1"/>
<dbReference type="RefSeq" id="WP_244678540.1">
    <property type="nucleotide sequence ID" value="NZ_CP095047.1"/>
</dbReference>
<evidence type="ECO:0000313" key="1">
    <source>
        <dbReference type="EMBL" id="UOQ75207.1"/>
    </source>
</evidence>
<geneLocation type="plasmid" evidence="1 2">
    <name>unnamed1</name>
</geneLocation>
<reference evidence="1" key="1">
    <citation type="submission" date="2022-04" db="EMBL/GenBank/DDBJ databases">
        <title>Hymenobacter sp. isolated from the air.</title>
        <authorList>
            <person name="Won M."/>
            <person name="Lee C.-M."/>
            <person name="Woen H.-Y."/>
            <person name="Kwon S.-W."/>
        </authorList>
    </citation>
    <scope>NUCLEOTIDE SEQUENCE</scope>
    <source>
        <strain evidence="1">5116S-3</strain>
        <plasmid evidence="1">unnamed1</plasmid>
    </source>
</reference>
<dbReference type="REBASE" id="613468">
    <property type="entry name" value="M1.Hsp511653ORF28605P"/>
</dbReference>
<dbReference type="KEGG" id="hcu:MUN79_28605"/>
<protein>
    <submittedName>
        <fullName evidence="1">Uncharacterized protein</fullName>
    </submittedName>
</protein>
<evidence type="ECO:0000313" key="2">
    <source>
        <dbReference type="Proteomes" id="UP000831796"/>
    </source>
</evidence>
<dbReference type="EMBL" id="CP095047">
    <property type="protein sequence ID" value="UOQ75207.1"/>
    <property type="molecule type" value="Genomic_DNA"/>
</dbReference>
<name>A0A8T9QCI1_9BACT</name>
<sequence length="291" mass="32643">MIKMALDLGVEPEWGPRHAVVHELSTLGAFVAKVLSCPIDPQRFEAAAKQLLAKAEKKLGWAYEALDPHGEMGFIRYSIWSDVLVCPSCKTEVSYWDAAVRWDPIRLVDSFTCPACEKALAVNACERASETVNDPFLGVPIERKKRVLAQIYGKSKTGNWNRKPSQLDEQVYARATNTLLPTSAPNEAVFWGDLYRAGYHKGITHFHHFYTSRNFLAIATLWELTNEFSEDLRDSLRLLILSYNGSHSTLMTRVVVKEGAVNLFSPAPKRACSISVASRLKRTSLRALSEK</sequence>
<keyword evidence="1" id="KW-0614">Plasmid</keyword>
<keyword evidence="2" id="KW-1185">Reference proteome</keyword>
<dbReference type="Proteomes" id="UP000831796">
    <property type="component" value="Plasmid unnamed1"/>
</dbReference>
<accession>A0A8T9QCI1</accession>
<proteinExistence type="predicted"/>